<gene>
    <name evidence="1" type="ORF">R5R35_005102</name>
</gene>
<reference evidence="1 2" key="1">
    <citation type="submission" date="2024-03" db="EMBL/GenBank/DDBJ databases">
        <title>The genome assembly and annotation of the cricket Gryllus longicercus Weissman &amp; Gray.</title>
        <authorList>
            <person name="Szrajer S."/>
            <person name="Gray D."/>
            <person name="Ylla G."/>
        </authorList>
    </citation>
    <scope>NUCLEOTIDE SEQUENCE [LARGE SCALE GENOMIC DNA]</scope>
    <source>
        <strain evidence="1">DAG 2021-001</strain>
        <tissue evidence="1">Whole body minus gut</tissue>
    </source>
</reference>
<sequence length="491" mass="56923">MEEQVLVNISKLFPLLHSTYQAINFTYQVLDVNCYEQQNVLKRWILPVKEESYECTCTPDFEEPEDMVNDIQSAVERAKTTRKIMKVNDKQYNRSEVTNSPLESLKTNRFKVAQKGKVNDSINKNSEKCSIKSVGNKISADERDIHTHHVKQREPKLRTNIKINKAHTFQTTYQKDFSVRNSHKTSQTIANRMKHPVKQCTTTVDIKVENAANVDSLLEKVSAGFSKNSEVKMNSFQNVKGDNCILHGEISQRVVHRCVNLNEAMNSLGAPPELVKLLRTFHQYVNVADKLQLKRKCSKQSFLQKLNQSNQYWHRADSEPVIKLCLRYLLAFVNIIPKKFEWSGINLKEMEEEFNLLSQSYNKRLDFNEQLSENVFLVRKESELIVFENTAKKIHWALTGVWNRKCWSMFSGLKDMLKISYGSKEDCLALHQKIQDIQKLQLQVEILIFLKNSFPFLNDLQNDHIALAHLYKSYSALCNISSVMVPVLLKN</sequence>
<accession>A0AAN9VLM7</accession>
<evidence type="ECO:0000313" key="2">
    <source>
        <dbReference type="Proteomes" id="UP001378592"/>
    </source>
</evidence>
<comment type="caution">
    <text evidence="1">The sequence shown here is derived from an EMBL/GenBank/DDBJ whole genome shotgun (WGS) entry which is preliminary data.</text>
</comment>
<dbReference type="AlphaFoldDB" id="A0AAN9VLM7"/>
<evidence type="ECO:0000313" key="1">
    <source>
        <dbReference type="EMBL" id="KAK7792642.1"/>
    </source>
</evidence>
<dbReference type="Proteomes" id="UP001378592">
    <property type="component" value="Unassembled WGS sequence"/>
</dbReference>
<organism evidence="1 2">
    <name type="scientific">Gryllus longicercus</name>
    <dbReference type="NCBI Taxonomy" id="2509291"/>
    <lineage>
        <taxon>Eukaryota</taxon>
        <taxon>Metazoa</taxon>
        <taxon>Ecdysozoa</taxon>
        <taxon>Arthropoda</taxon>
        <taxon>Hexapoda</taxon>
        <taxon>Insecta</taxon>
        <taxon>Pterygota</taxon>
        <taxon>Neoptera</taxon>
        <taxon>Polyneoptera</taxon>
        <taxon>Orthoptera</taxon>
        <taxon>Ensifera</taxon>
        <taxon>Gryllidea</taxon>
        <taxon>Grylloidea</taxon>
        <taxon>Gryllidae</taxon>
        <taxon>Gryllinae</taxon>
        <taxon>Gryllus</taxon>
    </lineage>
</organism>
<proteinExistence type="predicted"/>
<dbReference type="EMBL" id="JAZDUA010000436">
    <property type="protein sequence ID" value="KAK7792642.1"/>
    <property type="molecule type" value="Genomic_DNA"/>
</dbReference>
<keyword evidence="2" id="KW-1185">Reference proteome</keyword>
<name>A0AAN9VLM7_9ORTH</name>
<protein>
    <submittedName>
        <fullName evidence="1">Uncharacterized protein</fullName>
    </submittedName>
</protein>